<reference evidence="2 3" key="1">
    <citation type="journal article" date="2014" name="PLoS ONE">
        <title>Genome Information of Methylobacterium oryzae, a Plant-Probiotic Methylotroph in the Phyllosphere.</title>
        <authorList>
            <person name="Kwak M.J."/>
            <person name="Jeong H."/>
            <person name="Madhaiyan M."/>
            <person name="Lee Y."/>
            <person name="Sa T.M."/>
            <person name="Oh T.K."/>
            <person name="Kim J.F."/>
        </authorList>
    </citation>
    <scope>NUCLEOTIDE SEQUENCE [LARGE SCALE GENOMIC DNA]</scope>
    <source>
        <strain evidence="2 3">CBMB20</strain>
    </source>
</reference>
<sequence length="97" mass="10403">MGLTAFVVFVVPWVVLAVYFTRTPTALRLGAAPAPWRPLPTHRELAQAQRQATHPNHGRNPDHGGILDRDGHGPVDLPRGGALGTSVEPTEPDDKVG</sequence>
<dbReference type="RefSeq" id="WP_043756892.1">
    <property type="nucleotide sequence ID" value="NZ_CP003811.1"/>
</dbReference>
<dbReference type="KEGG" id="mor:MOC_2124"/>
<dbReference type="EMBL" id="CP003811">
    <property type="protein sequence ID" value="AIQ89879.1"/>
    <property type="molecule type" value="Genomic_DNA"/>
</dbReference>
<name>A0A089Q5R3_9HYPH</name>
<organism evidence="2 3">
    <name type="scientific">Methylobacterium oryzae CBMB20</name>
    <dbReference type="NCBI Taxonomy" id="693986"/>
    <lineage>
        <taxon>Bacteria</taxon>
        <taxon>Pseudomonadati</taxon>
        <taxon>Pseudomonadota</taxon>
        <taxon>Alphaproteobacteria</taxon>
        <taxon>Hyphomicrobiales</taxon>
        <taxon>Methylobacteriaceae</taxon>
        <taxon>Methylobacterium</taxon>
    </lineage>
</organism>
<dbReference type="eggNOG" id="ENOG50310AK">
    <property type="taxonomic scope" value="Bacteria"/>
</dbReference>
<accession>A0A089Q5R3</accession>
<feature type="compositionally biased region" description="Basic and acidic residues" evidence="1">
    <location>
        <begin position="59"/>
        <end position="73"/>
    </location>
</feature>
<dbReference type="HOGENOM" id="CLU_2343507_0_0_5"/>
<evidence type="ECO:0000313" key="3">
    <source>
        <dbReference type="Proteomes" id="UP000029492"/>
    </source>
</evidence>
<protein>
    <submittedName>
        <fullName evidence="2">Protein of unassigned function</fullName>
    </submittedName>
</protein>
<evidence type="ECO:0000313" key="2">
    <source>
        <dbReference type="EMBL" id="AIQ89879.1"/>
    </source>
</evidence>
<dbReference type="AlphaFoldDB" id="A0A089Q5R3"/>
<evidence type="ECO:0000256" key="1">
    <source>
        <dbReference type="SAM" id="MobiDB-lite"/>
    </source>
</evidence>
<gene>
    <name evidence="2" type="ORF">MOC_2124</name>
</gene>
<dbReference type="Proteomes" id="UP000029492">
    <property type="component" value="Chromosome"/>
</dbReference>
<keyword evidence="3" id="KW-1185">Reference proteome</keyword>
<feature type="region of interest" description="Disordered" evidence="1">
    <location>
        <begin position="31"/>
        <end position="97"/>
    </location>
</feature>
<proteinExistence type="predicted"/>